<keyword evidence="2" id="KW-1185">Reference proteome</keyword>
<dbReference type="RefSeq" id="WP_204542315.1">
    <property type="nucleotide sequence ID" value="NZ_JAFBFI010000007.1"/>
</dbReference>
<protein>
    <recommendedName>
        <fullName evidence="3">DUF2535 domain-containing protein</fullName>
    </recommendedName>
</protein>
<dbReference type="EMBL" id="JAFBFI010000007">
    <property type="protein sequence ID" value="MBM7692544.1"/>
    <property type="molecule type" value="Genomic_DNA"/>
</dbReference>
<proteinExistence type="predicted"/>
<evidence type="ECO:0000313" key="2">
    <source>
        <dbReference type="Proteomes" id="UP000823486"/>
    </source>
</evidence>
<reference evidence="1 2" key="1">
    <citation type="submission" date="2021-01" db="EMBL/GenBank/DDBJ databases">
        <title>Genomic Encyclopedia of Type Strains, Phase IV (KMG-IV): sequencing the most valuable type-strain genomes for metagenomic binning, comparative biology and taxonomic classification.</title>
        <authorList>
            <person name="Goeker M."/>
        </authorList>
    </citation>
    <scope>NUCLEOTIDE SEQUENCE [LARGE SCALE GENOMIC DNA]</scope>
    <source>
        <strain evidence="1 2">DSM 105482</strain>
    </source>
</reference>
<dbReference type="Pfam" id="PF10751">
    <property type="entry name" value="DUF2535"/>
    <property type="match status" value="1"/>
</dbReference>
<sequence length="83" mass="10188">MLFKSLEFKNDIGQKVKIIDIPVLEEDSTFHFMISARLEVFIKTVYYESKWTRNYSFREYLKKELKWPVYQKLFQKNELKNNA</sequence>
<evidence type="ECO:0000313" key="1">
    <source>
        <dbReference type="EMBL" id="MBM7692544.1"/>
    </source>
</evidence>
<name>A0ABS2QHC0_9BACI</name>
<gene>
    <name evidence="1" type="ORF">JOC77_001974</name>
</gene>
<evidence type="ECO:0008006" key="3">
    <source>
        <dbReference type="Google" id="ProtNLM"/>
    </source>
</evidence>
<dbReference type="Proteomes" id="UP000823486">
    <property type="component" value="Unassembled WGS sequence"/>
</dbReference>
<dbReference type="InterPro" id="IPR019687">
    <property type="entry name" value="DUF2535"/>
</dbReference>
<comment type="caution">
    <text evidence="1">The sequence shown here is derived from an EMBL/GenBank/DDBJ whole genome shotgun (WGS) entry which is preliminary data.</text>
</comment>
<accession>A0ABS2QHC0</accession>
<organism evidence="1 2">
    <name type="scientific">Peribacillus deserti</name>
    <dbReference type="NCBI Taxonomy" id="673318"/>
    <lineage>
        <taxon>Bacteria</taxon>
        <taxon>Bacillati</taxon>
        <taxon>Bacillota</taxon>
        <taxon>Bacilli</taxon>
        <taxon>Bacillales</taxon>
        <taxon>Bacillaceae</taxon>
        <taxon>Peribacillus</taxon>
    </lineage>
</organism>